<feature type="compositionally biased region" description="Polar residues" evidence="1">
    <location>
        <begin position="324"/>
        <end position="334"/>
    </location>
</feature>
<dbReference type="EMBL" id="JAAAIL010000599">
    <property type="protein sequence ID" value="KAG0274468.1"/>
    <property type="molecule type" value="Genomic_DNA"/>
</dbReference>
<feature type="compositionally biased region" description="Polar residues" evidence="1">
    <location>
        <begin position="1081"/>
        <end position="1091"/>
    </location>
</feature>
<feature type="region of interest" description="Disordered" evidence="1">
    <location>
        <begin position="1151"/>
        <end position="1184"/>
    </location>
</feature>
<dbReference type="PANTHER" id="PTHR11200">
    <property type="entry name" value="INOSITOL 5-PHOSPHATASE"/>
    <property type="match status" value="1"/>
</dbReference>
<feature type="region of interest" description="Disordered" evidence="1">
    <location>
        <begin position="92"/>
        <end position="119"/>
    </location>
</feature>
<protein>
    <submittedName>
        <fullName evidence="3">Inositol polyphosphate 5-phosphatase</fullName>
    </submittedName>
</protein>
<dbReference type="SUPFAM" id="SSF56219">
    <property type="entry name" value="DNase I-like"/>
    <property type="match status" value="1"/>
</dbReference>
<dbReference type="InterPro" id="IPR036691">
    <property type="entry name" value="Endo/exonu/phosph_ase_sf"/>
</dbReference>
<dbReference type="PANTHER" id="PTHR11200:SF275">
    <property type="entry name" value="LD06095P"/>
    <property type="match status" value="1"/>
</dbReference>
<dbReference type="GO" id="GO:0004439">
    <property type="term" value="F:phosphatidylinositol-4,5-bisphosphate 5-phosphatase activity"/>
    <property type="evidence" value="ECO:0007669"/>
    <property type="project" value="TreeGrafter"/>
</dbReference>
<evidence type="ECO:0000256" key="1">
    <source>
        <dbReference type="SAM" id="MobiDB-lite"/>
    </source>
</evidence>
<dbReference type="Proteomes" id="UP001194580">
    <property type="component" value="Unassembled WGS sequence"/>
</dbReference>
<feature type="compositionally biased region" description="Low complexity" evidence="1">
    <location>
        <begin position="239"/>
        <end position="277"/>
    </location>
</feature>
<feature type="region of interest" description="Disordered" evidence="1">
    <location>
        <begin position="233"/>
        <end position="383"/>
    </location>
</feature>
<feature type="compositionally biased region" description="Basic and acidic residues" evidence="1">
    <location>
        <begin position="1169"/>
        <end position="1184"/>
    </location>
</feature>
<feature type="region of interest" description="Disordered" evidence="1">
    <location>
        <begin position="556"/>
        <end position="611"/>
    </location>
</feature>
<feature type="compositionally biased region" description="Gly residues" evidence="1">
    <location>
        <begin position="1151"/>
        <end position="1161"/>
    </location>
</feature>
<comment type="caution">
    <text evidence="3">The sequence shown here is derived from an EMBL/GenBank/DDBJ whole genome shotgun (WGS) entry which is preliminary data.</text>
</comment>
<feature type="region of interest" description="Disordered" evidence="1">
    <location>
        <begin position="756"/>
        <end position="800"/>
    </location>
</feature>
<feature type="domain" description="Inositol polyphosphate-related phosphatase" evidence="2">
    <location>
        <begin position="371"/>
        <end position="730"/>
    </location>
</feature>
<feature type="compositionally biased region" description="Polar residues" evidence="1">
    <location>
        <begin position="592"/>
        <end position="611"/>
    </location>
</feature>
<keyword evidence="4" id="KW-1185">Reference proteome</keyword>
<evidence type="ECO:0000313" key="3">
    <source>
        <dbReference type="EMBL" id="KAG0274468.1"/>
    </source>
</evidence>
<sequence length="1184" mass="129432">MNPCFLKETQTHAGHNHPFKVTTVVRTVIDGSSSSLLSPPIIPPKSEHGDSTLLANIVDSAQRLVFSTQKEPPASIHPSADQELIPCTIQHTHPHTTGYEHEHHNHHHQHSSSDSTDLVETDGLSSRRITFRAIVRAIQWVISRPRTSGILKTATNSSSSTSDKDNDSDSSQEMRAKRKRRKRRQSAKTLPALPARPTISKTRLKVFVGTWNMMGQMPNIRDGLTGFLDIERQQEQQHQHPQQSSLDPSQKSSPSPIANSNPNSNSASSQQAFSGSPYSLSHVSTSPLDQPATNGEFLAPGLLSTAPSNRSAAESALDSAEPAPSQQSSMNTEVPVSKSKKRRASDLLKRIRHPHHGSRADSSNNNDNHNRHTPDLTSASGSAPGIFKEPFLEMNSKGPYHIIAINTQECEREIREAVLFPSKNTWEKHLQTALGPDYVMIKTETMAALHIAVFIWKPIEDLVSAVDSSTVATGIGGIVGNKGAVAISVYLGSTSLLFVNAHLTAHQGNTQARNSDYKRIIQELQLNEAPKRQARGWHFKGDMKLRRHYNYPPVYLPKPAVNNNNNNNNNNGKAKSSSTNNLLDPNRPPANPSSSGVSLVHPQQLQAKSQPNLAEVCTDVTELFDYTFWAGDLNYRVDLSREQADECLQKGDLETMLAHDQLSIQKKAGAIFDGFMEAPIKFKPTYKFDPIVLVDNNNRPLRRNWTRTLQGRPMSMMRLHDPEVPIPSPASAPTLYRMENSKSCPTLLLDEHAQLSDDGGELRSNHDRAFESDSEVMTTDGGGGGSGSGERRHRRRLARGLSVSRAIQSVRRRQSAVFDGLGNNVATHGRHQRFPSDELRLSRTVQGVAAAMQSPVSATSLPCEAIFQDHQGRRDSGDDVMVVQPVRVQTLVLDQTIQDDIISAAAARNEQRIAAATGGLSQGHPLTKGQQQSLLTLEQERHRLQQMVRYDSSSKQRIPSWTDRILWKATGGNFYLPAEIGDDTRSENGNGGSRGWSLLRKTRSRIISDGLGSPKTPGAGEEDGGGPGGSPSGFMLKLGKKKTKESTAGGGGEGNGKMSLLESLRMEFHSATSRSSRRNGEGTSKSSQQQAPPEPLMSKDDENREAVVVKQYTAHHDIGFFSDHRPVTAVFAVRFDWKLTDRGGALGGGGGGGGGGIGGGLFQPKSHRSAGERWGPLDKVLERM</sequence>
<dbReference type="InterPro" id="IPR046985">
    <property type="entry name" value="IP5"/>
</dbReference>
<feature type="compositionally biased region" description="Basic residues" evidence="1">
    <location>
        <begin position="176"/>
        <end position="186"/>
    </location>
</feature>
<feature type="compositionally biased region" description="Polar residues" evidence="1">
    <location>
        <begin position="572"/>
        <end position="583"/>
    </location>
</feature>
<dbReference type="Pfam" id="PF22669">
    <property type="entry name" value="Exo_endo_phos2"/>
    <property type="match status" value="2"/>
</dbReference>
<name>A0AAD4H5G1_9FUNG</name>
<dbReference type="GO" id="GO:0046856">
    <property type="term" value="P:phosphatidylinositol dephosphorylation"/>
    <property type="evidence" value="ECO:0007669"/>
    <property type="project" value="InterPro"/>
</dbReference>
<organism evidence="3 4">
    <name type="scientific">Linnemannia exigua</name>
    <dbReference type="NCBI Taxonomy" id="604196"/>
    <lineage>
        <taxon>Eukaryota</taxon>
        <taxon>Fungi</taxon>
        <taxon>Fungi incertae sedis</taxon>
        <taxon>Mucoromycota</taxon>
        <taxon>Mortierellomycotina</taxon>
        <taxon>Mortierellomycetes</taxon>
        <taxon>Mortierellales</taxon>
        <taxon>Mortierellaceae</taxon>
        <taxon>Linnemannia</taxon>
    </lineage>
</organism>
<feature type="compositionally biased region" description="Low complexity" evidence="1">
    <location>
        <begin position="562"/>
        <end position="571"/>
    </location>
</feature>
<accession>A0AAD4H5G1</accession>
<dbReference type="AlphaFoldDB" id="A0AAD4H5G1"/>
<feature type="compositionally biased region" description="Basic and acidic residues" evidence="1">
    <location>
        <begin position="756"/>
        <end position="771"/>
    </location>
</feature>
<feature type="compositionally biased region" description="Basic and acidic residues" evidence="1">
    <location>
        <begin position="162"/>
        <end position="175"/>
    </location>
</feature>
<gene>
    <name evidence="3" type="primary">INPP5E</name>
    <name evidence="3" type="ORF">BGZ95_009737</name>
</gene>
<dbReference type="Gene3D" id="3.60.10.10">
    <property type="entry name" value="Endonuclease/exonuclease/phosphatase"/>
    <property type="match status" value="2"/>
</dbReference>
<evidence type="ECO:0000259" key="2">
    <source>
        <dbReference type="SMART" id="SM00128"/>
    </source>
</evidence>
<feature type="region of interest" description="Disordered" evidence="1">
    <location>
        <begin position="151"/>
        <end position="197"/>
    </location>
</feature>
<feature type="region of interest" description="Disordered" evidence="1">
    <location>
        <begin position="978"/>
        <end position="1102"/>
    </location>
</feature>
<dbReference type="InterPro" id="IPR000300">
    <property type="entry name" value="IPPc"/>
</dbReference>
<feature type="compositionally biased region" description="Polar residues" evidence="1">
    <location>
        <begin position="278"/>
        <end position="293"/>
    </location>
</feature>
<dbReference type="SMART" id="SM00128">
    <property type="entry name" value="IPPc"/>
    <property type="match status" value="1"/>
</dbReference>
<reference evidence="3" key="1">
    <citation type="journal article" date="2020" name="Fungal Divers.">
        <title>Resolving the Mortierellaceae phylogeny through synthesis of multi-gene phylogenetics and phylogenomics.</title>
        <authorList>
            <person name="Vandepol N."/>
            <person name="Liber J."/>
            <person name="Desiro A."/>
            <person name="Na H."/>
            <person name="Kennedy M."/>
            <person name="Barry K."/>
            <person name="Grigoriev I.V."/>
            <person name="Miller A.N."/>
            <person name="O'Donnell K."/>
            <person name="Stajich J.E."/>
            <person name="Bonito G."/>
        </authorList>
    </citation>
    <scope>NUCLEOTIDE SEQUENCE</scope>
    <source>
        <strain evidence="3">NRRL 28262</strain>
    </source>
</reference>
<proteinExistence type="predicted"/>
<evidence type="ECO:0000313" key="4">
    <source>
        <dbReference type="Proteomes" id="UP001194580"/>
    </source>
</evidence>